<dbReference type="PANTHER" id="PTHR11683">
    <property type="entry name" value="MYELIN PROTEOLIPID"/>
    <property type="match status" value="1"/>
</dbReference>
<keyword evidence="1" id="KW-0812">Transmembrane</keyword>
<dbReference type="EMBL" id="NEDP02003345">
    <property type="protein sequence ID" value="OWF48932.1"/>
    <property type="molecule type" value="Genomic_DNA"/>
</dbReference>
<dbReference type="GO" id="GO:0005886">
    <property type="term" value="C:plasma membrane"/>
    <property type="evidence" value="ECO:0007669"/>
    <property type="project" value="TreeGrafter"/>
</dbReference>
<comment type="caution">
    <text evidence="2">The sequence shown here is derived from an EMBL/GenBank/DDBJ whole genome shotgun (WGS) entry which is preliminary data.</text>
</comment>
<protein>
    <submittedName>
        <fullName evidence="2">Neuronal membrane glycoprotein M6-b</fullName>
    </submittedName>
</protein>
<dbReference type="Proteomes" id="UP000242188">
    <property type="component" value="Unassembled WGS sequence"/>
</dbReference>
<organism evidence="2 3">
    <name type="scientific">Mizuhopecten yessoensis</name>
    <name type="common">Japanese scallop</name>
    <name type="synonym">Patinopecten yessoensis</name>
    <dbReference type="NCBI Taxonomy" id="6573"/>
    <lineage>
        <taxon>Eukaryota</taxon>
        <taxon>Metazoa</taxon>
        <taxon>Spiralia</taxon>
        <taxon>Lophotrochozoa</taxon>
        <taxon>Mollusca</taxon>
        <taxon>Bivalvia</taxon>
        <taxon>Autobranchia</taxon>
        <taxon>Pteriomorphia</taxon>
        <taxon>Pectinida</taxon>
        <taxon>Pectinoidea</taxon>
        <taxon>Pectinidae</taxon>
        <taxon>Mizuhopecten</taxon>
    </lineage>
</organism>
<feature type="transmembrane region" description="Helical" evidence="1">
    <location>
        <begin position="197"/>
        <end position="224"/>
    </location>
</feature>
<keyword evidence="3" id="KW-1185">Reference proteome</keyword>
<dbReference type="AlphaFoldDB" id="A0A210QJK2"/>
<keyword evidence="1" id="KW-1133">Transmembrane helix</keyword>
<reference evidence="2 3" key="1">
    <citation type="journal article" date="2017" name="Nat. Ecol. Evol.">
        <title>Scallop genome provides insights into evolution of bilaterian karyotype and development.</title>
        <authorList>
            <person name="Wang S."/>
            <person name="Zhang J."/>
            <person name="Jiao W."/>
            <person name="Li J."/>
            <person name="Xun X."/>
            <person name="Sun Y."/>
            <person name="Guo X."/>
            <person name="Huan P."/>
            <person name="Dong B."/>
            <person name="Zhang L."/>
            <person name="Hu X."/>
            <person name="Sun X."/>
            <person name="Wang J."/>
            <person name="Zhao C."/>
            <person name="Wang Y."/>
            <person name="Wang D."/>
            <person name="Huang X."/>
            <person name="Wang R."/>
            <person name="Lv J."/>
            <person name="Li Y."/>
            <person name="Zhang Z."/>
            <person name="Liu B."/>
            <person name="Lu W."/>
            <person name="Hui Y."/>
            <person name="Liang J."/>
            <person name="Zhou Z."/>
            <person name="Hou R."/>
            <person name="Li X."/>
            <person name="Liu Y."/>
            <person name="Li H."/>
            <person name="Ning X."/>
            <person name="Lin Y."/>
            <person name="Zhao L."/>
            <person name="Xing Q."/>
            <person name="Dou J."/>
            <person name="Li Y."/>
            <person name="Mao J."/>
            <person name="Guo H."/>
            <person name="Dou H."/>
            <person name="Li T."/>
            <person name="Mu C."/>
            <person name="Jiang W."/>
            <person name="Fu Q."/>
            <person name="Fu X."/>
            <person name="Miao Y."/>
            <person name="Liu J."/>
            <person name="Yu Q."/>
            <person name="Li R."/>
            <person name="Liao H."/>
            <person name="Li X."/>
            <person name="Kong Y."/>
            <person name="Jiang Z."/>
            <person name="Chourrout D."/>
            <person name="Li R."/>
            <person name="Bao Z."/>
        </authorList>
    </citation>
    <scope>NUCLEOTIDE SEQUENCE [LARGE SCALE GENOMIC DNA]</scope>
    <source>
        <strain evidence="2 3">PY_sf001</strain>
    </source>
</reference>
<feature type="transmembrane region" description="Helical" evidence="1">
    <location>
        <begin position="12"/>
        <end position="39"/>
    </location>
</feature>
<sequence>MGCERIGNVPFASLIATMITFTGVGVFCGALYRALTLVITNILDELFQFNVPWLEVIKIVFVIVAVIMGLFAIILLVFGYLSTGATRKNVYSGARCIMGGRVSAAFFLIMTYLMNLAWLGIVGACVIPILGYIMINSYCYEKVYNRVVGTTTVECFSLTRFGIYRNSTTAIGIGVPGREQLCAHTDLRLMCDKVAEAGPLFCVACAGAALIVLGLIHFMIAIGANYTRIKISKELTEYRDAVDMEELDLHNSRGYLDKDSSSR</sequence>
<dbReference type="InterPro" id="IPR001614">
    <property type="entry name" value="Myelin_PLP"/>
</dbReference>
<evidence type="ECO:0000313" key="3">
    <source>
        <dbReference type="Proteomes" id="UP000242188"/>
    </source>
</evidence>
<dbReference type="Pfam" id="PF01275">
    <property type="entry name" value="Myelin_PLP"/>
    <property type="match status" value="1"/>
</dbReference>
<accession>A0A210QJK2</accession>
<dbReference type="OrthoDB" id="9993736at2759"/>
<keyword evidence="1" id="KW-0472">Membrane</keyword>
<dbReference type="PANTHER" id="PTHR11683:SF12">
    <property type="entry name" value="M6, ISOFORM F"/>
    <property type="match status" value="1"/>
</dbReference>
<evidence type="ECO:0000256" key="1">
    <source>
        <dbReference type="SAM" id="Phobius"/>
    </source>
</evidence>
<feature type="transmembrane region" description="Helical" evidence="1">
    <location>
        <begin position="102"/>
        <end position="135"/>
    </location>
</feature>
<dbReference type="GO" id="GO:0031175">
    <property type="term" value="P:neuron projection development"/>
    <property type="evidence" value="ECO:0007669"/>
    <property type="project" value="TreeGrafter"/>
</dbReference>
<evidence type="ECO:0000313" key="2">
    <source>
        <dbReference type="EMBL" id="OWF48932.1"/>
    </source>
</evidence>
<feature type="transmembrane region" description="Helical" evidence="1">
    <location>
        <begin position="59"/>
        <end position="81"/>
    </location>
</feature>
<gene>
    <name evidence="2" type="ORF">KP79_PYT12458</name>
</gene>
<proteinExistence type="predicted"/>
<name>A0A210QJK2_MIZYE</name>